<sequence>MPPVLNAYAPPCQLRLPFPSPADRISSLGWSPIVWSAVALHFKFYINHNSHIFKSLKTNRTTVVAINKDFVQPLSNEDDTMPDPPDDENEDLEKGHGPREAKVITVDMTSSRQRPVSRSRGTFLGLGDSLHSSGISASLGLDLDPVGVRSGESEDEEDDEHPIRPIPSTLSMLSAASGYVRRPSIHDTSAMDELRQSLNHGRLSRSASKASLASMVTRKNSSHNENDSSHNENDDVEEQDRQEDEEEEEETDPHSKRFRRAIIDACHDAFGVLGVDVWLHDEEDGSFHHAPGG</sequence>
<feature type="compositionally biased region" description="Low complexity" evidence="1">
    <location>
        <begin position="204"/>
        <end position="214"/>
    </location>
</feature>
<dbReference type="AlphaFoldDB" id="K0T5T1"/>
<accession>K0T5T1</accession>
<gene>
    <name evidence="2" type="ORF">THAOC_05967</name>
</gene>
<dbReference type="Proteomes" id="UP000266841">
    <property type="component" value="Unassembled WGS sequence"/>
</dbReference>
<keyword evidence="3" id="KW-1185">Reference proteome</keyword>
<dbReference type="EMBL" id="AGNL01005733">
    <property type="protein sequence ID" value="EJK72499.1"/>
    <property type="molecule type" value="Genomic_DNA"/>
</dbReference>
<feature type="non-terminal residue" evidence="2">
    <location>
        <position position="293"/>
    </location>
</feature>
<protein>
    <submittedName>
        <fullName evidence="2">Uncharacterized protein</fullName>
    </submittedName>
</protein>
<reference evidence="2 3" key="1">
    <citation type="journal article" date="2012" name="Genome Biol.">
        <title>Genome and low-iron response of an oceanic diatom adapted to chronic iron limitation.</title>
        <authorList>
            <person name="Lommer M."/>
            <person name="Specht M."/>
            <person name="Roy A.S."/>
            <person name="Kraemer L."/>
            <person name="Andreson R."/>
            <person name="Gutowska M.A."/>
            <person name="Wolf J."/>
            <person name="Bergner S.V."/>
            <person name="Schilhabel M.B."/>
            <person name="Klostermeier U.C."/>
            <person name="Beiko R.G."/>
            <person name="Rosenstiel P."/>
            <person name="Hippler M."/>
            <person name="Laroche J."/>
        </authorList>
    </citation>
    <scope>NUCLEOTIDE SEQUENCE [LARGE SCALE GENOMIC DNA]</scope>
    <source>
        <strain evidence="2 3">CCMP1005</strain>
    </source>
</reference>
<feature type="compositionally biased region" description="Acidic residues" evidence="1">
    <location>
        <begin position="76"/>
        <end position="91"/>
    </location>
</feature>
<feature type="region of interest" description="Disordered" evidence="1">
    <location>
        <begin position="137"/>
        <end position="170"/>
    </location>
</feature>
<evidence type="ECO:0000313" key="2">
    <source>
        <dbReference type="EMBL" id="EJK72499.1"/>
    </source>
</evidence>
<feature type="region of interest" description="Disordered" evidence="1">
    <location>
        <begin position="73"/>
        <end position="99"/>
    </location>
</feature>
<comment type="caution">
    <text evidence="2">The sequence shown here is derived from an EMBL/GenBank/DDBJ whole genome shotgun (WGS) entry which is preliminary data.</text>
</comment>
<feature type="region of interest" description="Disordered" evidence="1">
    <location>
        <begin position="200"/>
        <end position="257"/>
    </location>
</feature>
<feature type="compositionally biased region" description="Acidic residues" evidence="1">
    <location>
        <begin position="234"/>
        <end position="251"/>
    </location>
</feature>
<organism evidence="2 3">
    <name type="scientific">Thalassiosira oceanica</name>
    <name type="common">Marine diatom</name>
    <dbReference type="NCBI Taxonomy" id="159749"/>
    <lineage>
        <taxon>Eukaryota</taxon>
        <taxon>Sar</taxon>
        <taxon>Stramenopiles</taxon>
        <taxon>Ochrophyta</taxon>
        <taxon>Bacillariophyta</taxon>
        <taxon>Coscinodiscophyceae</taxon>
        <taxon>Thalassiosirophycidae</taxon>
        <taxon>Thalassiosirales</taxon>
        <taxon>Thalassiosiraceae</taxon>
        <taxon>Thalassiosira</taxon>
    </lineage>
</organism>
<evidence type="ECO:0000256" key="1">
    <source>
        <dbReference type="SAM" id="MobiDB-lite"/>
    </source>
</evidence>
<proteinExistence type="predicted"/>
<feature type="compositionally biased region" description="Basic and acidic residues" evidence="1">
    <location>
        <begin position="222"/>
        <end position="233"/>
    </location>
</feature>
<evidence type="ECO:0000313" key="3">
    <source>
        <dbReference type="Proteomes" id="UP000266841"/>
    </source>
</evidence>
<name>K0T5T1_THAOC</name>